<name>A0A543A2R8_9ACTN</name>
<dbReference type="InterPro" id="IPR045155">
    <property type="entry name" value="Beta-lactam_cat"/>
</dbReference>
<dbReference type="PANTHER" id="PTHR35333:SF3">
    <property type="entry name" value="BETA-LACTAMASE-TYPE TRANSPEPTIDASE FOLD CONTAINING PROTEIN"/>
    <property type="match status" value="1"/>
</dbReference>
<accession>A0A543A2R8</accession>
<dbReference type="GO" id="GO:0030655">
    <property type="term" value="P:beta-lactam antibiotic catabolic process"/>
    <property type="evidence" value="ECO:0007669"/>
    <property type="project" value="InterPro"/>
</dbReference>
<sequence>MSPATRQPGPARWSILAVDTASGDVILEHDPDLLLPTASVGKLFLLHHLAELIDADPSVGRQLLRKDAVAPVADSGLWQHLDAASLTVGDCARLVGAVSDNLATNVLLDHVGIAAVQAVAERLAAGGSTLLDSVRDVRRPEGPPMLSTGCASDWVAYFREPHPTVLSWLAPATDLSMLSSAFGLDPLAHTEPSSTGPVDGLRVWSKTGTDDGVRAEVGLLEVGYRRAAYAAICRFEGEVGPVLARMRAHGEQLLEALRPAGGVLSEARP</sequence>
<keyword evidence="3" id="KW-1185">Reference proteome</keyword>
<dbReference type="Pfam" id="PF13354">
    <property type="entry name" value="Beta-lactamase2"/>
    <property type="match status" value="1"/>
</dbReference>
<dbReference type="AlphaFoldDB" id="A0A543A2R8"/>
<dbReference type="SUPFAM" id="SSF56601">
    <property type="entry name" value="beta-lactamase/transpeptidase-like"/>
    <property type="match status" value="1"/>
</dbReference>
<dbReference type="RefSeq" id="WP_141779032.1">
    <property type="nucleotide sequence ID" value="NZ_VFOV01000001.1"/>
</dbReference>
<protein>
    <submittedName>
        <fullName evidence="2">Beta-lactamase class A</fullName>
    </submittedName>
</protein>
<dbReference type="InterPro" id="IPR012338">
    <property type="entry name" value="Beta-lactam/transpept-like"/>
</dbReference>
<dbReference type="InterPro" id="IPR000871">
    <property type="entry name" value="Beta-lactam_class-A"/>
</dbReference>
<dbReference type="EMBL" id="VFOV01000001">
    <property type="protein sequence ID" value="TQL66874.1"/>
    <property type="molecule type" value="Genomic_DNA"/>
</dbReference>
<evidence type="ECO:0000313" key="3">
    <source>
        <dbReference type="Proteomes" id="UP000320209"/>
    </source>
</evidence>
<dbReference type="Proteomes" id="UP000320209">
    <property type="component" value="Unassembled WGS sequence"/>
</dbReference>
<proteinExistence type="predicted"/>
<evidence type="ECO:0000259" key="1">
    <source>
        <dbReference type="Pfam" id="PF13354"/>
    </source>
</evidence>
<gene>
    <name evidence="2" type="ORF">FB381_0740</name>
</gene>
<organism evidence="2 3">
    <name type="scientific">Nocardioides albertanoniae</name>
    <dbReference type="NCBI Taxonomy" id="1175486"/>
    <lineage>
        <taxon>Bacteria</taxon>
        <taxon>Bacillati</taxon>
        <taxon>Actinomycetota</taxon>
        <taxon>Actinomycetes</taxon>
        <taxon>Propionibacteriales</taxon>
        <taxon>Nocardioidaceae</taxon>
        <taxon>Nocardioides</taxon>
    </lineage>
</organism>
<dbReference type="GO" id="GO:0008800">
    <property type="term" value="F:beta-lactamase activity"/>
    <property type="evidence" value="ECO:0007669"/>
    <property type="project" value="InterPro"/>
</dbReference>
<dbReference type="GO" id="GO:0046677">
    <property type="term" value="P:response to antibiotic"/>
    <property type="evidence" value="ECO:0007669"/>
    <property type="project" value="InterPro"/>
</dbReference>
<feature type="domain" description="Beta-lactamase class A catalytic" evidence="1">
    <location>
        <begin position="15"/>
        <end position="230"/>
    </location>
</feature>
<dbReference type="Gene3D" id="3.40.710.10">
    <property type="entry name" value="DD-peptidase/beta-lactamase superfamily"/>
    <property type="match status" value="1"/>
</dbReference>
<reference evidence="2 3" key="1">
    <citation type="submission" date="2019-06" db="EMBL/GenBank/DDBJ databases">
        <title>Sequencing the genomes of 1000 actinobacteria strains.</title>
        <authorList>
            <person name="Klenk H.-P."/>
        </authorList>
    </citation>
    <scope>NUCLEOTIDE SEQUENCE [LARGE SCALE GENOMIC DNA]</scope>
    <source>
        <strain evidence="2 3">DSM 25218</strain>
    </source>
</reference>
<dbReference type="PANTHER" id="PTHR35333">
    <property type="entry name" value="BETA-LACTAMASE"/>
    <property type="match status" value="1"/>
</dbReference>
<dbReference type="OrthoDB" id="3673924at2"/>
<evidence type="ECO:0000313" key="2">
    <source>
        <dbReference type="EMBL" id="TQL66874.1"/>
    </source>
</evidence>
<comment type="caution">
    <text evidence="2">The sequence shown here is derived from an EMBL/GenBank/DDBJ whole genome shotgun (WGS) entry which is preliminary data.</text>
</comment>